<evidence type="ECO:0000313" key="1">
    <source>
        <dbReference type="EMBL" id="VDP47038.1"/>
    </source>
</evidence>
<organism evidence="2 3">
    <name type="scientific">Heligmosomoides polygyrus</name>
    <name type="common">Parasitic roundworm</name>
    <dbReference type="NCBI Taxonomy" id="6339"/>
    <lineage>
        <taxon>Eukaryota</taxon>
        <taxon>Metazoa</taxon>
        <taxon>Ecdysozoa</taxon>
        <taxon>Nematoda</taxon>
        <taxon>Chromadorea</taxon>
        <taxon>Rhabditida</taxon>
        <taxon>Rhabditina</taxon>
        <taxon>Rhabditomorpha</taxon>
        <taxon>Strongyloidea</taxon>
        <taxon>Heligmosomidae</taxon>
        <taxon>Heligmosomoides</taxon>
    </lineage>
</organism>
<evidence type="ECO:0000313" key="2">
    <source>
        <dbReference type="Proteomes" id="UP000050761"/>
    </source>
</evidence>
<sequence>MRGLTRVERPLPKKLVRMGTLNVGTMTGRSRKVADLIERRRVEVCLQETRWKAAKIKEIGESLKLFCNGEDKKRNGVGRAIAESLKNSVAAVQWISDRIMSLRLDTKEGYYIVIRGAHEILLVKFFNEIF</sequence>
<accession>A0A3P8EJX8</accession>
<evidence type="ECO:0000313" key="3">
    <source>
        <dbReference type="WBParaSite" id="HPBE_0002474601-mRNA-1"/>
    </source>
</evidence>
<name>A0A183GPX6_HELPZ</name>
<reference evidence="3" key="2">
    <citation type="submission" date="2019-09" db="UniProtKB">
        <authorList>
            <consortium name="WormBaseParasite"/>
        </authorList>
    </citation>
    <scope>IDENTIFICATION</scope>
</reference>
<dbReference type="AlphaFoldDB" id="A0A183GPX6"/>
<dbReference type="Proteomes" id="UP000050761">
    <property type="component" value="Unassembled WGS sequence"/>
</dbReference>
<dbReference type="Gene3D" id="3.60.10.10">
    <property type="entry name" value="Endonuclease/exonuclease/phosphatase"/>
    <property type="match status" value="1"/>
</dbReference>
<reference evidence="1 2" key="1">
    <citation type="submission" date="2018-11" db="EMBL/GenBank/DDBJ databases">
        <authorList>
            <consortium name="Pathogen Informatics"/>
        </authorList>
    </citation>
    <scope>NUCLEOTIDE SEQUENCE [LARGE SCALE GENOMIC DNA]</scope>
</reference>
<dbReference type="WBParaSite" id="HPBE_0002474601-mRNA-1">
    <property type="protein sequence ID" value="HPBE_0002474601-mRNA-1"/>
    <property type="gene ID" value="HPBE_0002474601"/>
</dbReference>
<gene>
    <name evidence="1" type="ORF">HPBE_LOCUS24745</name>
</gene>
<dbReference type="OrthoDB" id="5836246at2759"/>
<dbReference type="EMBL" id="UZAH01036783">
    <property type="protein sequence ID" value="VDP47038.1"/>
    <property type="molecule type" value="Genomic_DNA"/>
</dbReference>
<protein>
    <submittedName>
        <fullName evidence="3">Reverse transcriptase</fullName>
    </submittedName>
</protein>
<keyword evidence="2" id="KW-1185">Reference proteome</keyword>
<dbReference type="InterPro" id="IPR036691">
    <property type="entry name" value="Endo/exonu/phosph_ase_sf"/>
</dbReference>
<accession>A0A183GPX6</accession>
<proteinExistence type="predicted"/>